<dbReference type="EMBL" id="JAGGLM010000001">
    <property type="protein sequence ID" value="MBP2031805.1"/>
    <property type="molecule type" value="Genomic_DNA"/>
</dbReference>
<organism evidence="1 2">
    <name type="scientific">Clostridium algifaecis</name>
    <dbReference type="NCBI Taxonomy" id="1472040"/>
    <lineage>
        <taxon>Bacteria</taxon>
        <taxon>Bacillati</taxon>
        <taxon>Bacillota</taxon>
        <taxon>Clostridia</taxon>
        <taxon>Eubacteriales</taxon>
        <taxon>Clostridiaceae</taxon>
        <taxon>Clostridium</taxon>
    </lineage>
</organism>
<comment type="caution">
    <text evidence="1">The sequence shown here is derived from an EMBL/GenBank/DDBJ whole genome shotgun (WGS) entry which is preliminary data.</text>
</comment>
<dbReference type="Proteomes" id="UP001519307">
    <property type="component" value="Unassembled WGS sequence"/>
</dbReference>
<evidence type="ECO:0000313" key="2">
    <source>
        <dbReference type="Proteomes" id="UP001519307"/>
    </source>
</evidence>
<reference evidence="1 2" key="1">
    <citation type="submission" date="2021-03" db="EMBL/GenBank/DDBJ databases">
        <title>Genomic Encyclopedia of Type Strains, Phase IV (KMG-IV): sequencing the most valuable type-strain genomes for metagenomic binning, comparative biology and taxonomic classification.</title>
        <authorList>
            <person name="Goeker M."/>
        </authorList>
    </citation>
    <scope>NUCLEOTIDE SEQUENCE [LARGE SCALE GENOMIC DNA]</scope>
    <source>
        <strain evidence="1 2">DSM 28783</strain>
    </source>
</reference>
<keyword evidence="2" id="KW-1185">Reference proteome</keyword>
<protein>
    <recommendedName>
        <fullName evidence="3">DUF3006 domain-containing protein</fullName>
    </recommendedName>
</protein>
<sequence length="74" mass="8652">MKNIRVVIDRFEGPYAVCEKEDRTMMDIKRINIPIGAKEGYVLKIEDNNIISIDQDETKKRADGIKKLTKDLWK</sequence>
<dbReference type="InterPro" id="IPR021377">
    <property type="entry name" value="DUF3006"/>
</dbReference>
<gene>
    <name evidence="1" type="ORF">J2Z42_000470</name>
</gene>
<proteinExistence type="predicted"/>
<name>A0ABS4KQE3_9CLOT</name>
<dbReference type="RefSeq" id="WP_209700732.1">
    <property type="nucleotide sequence ID" value="NZ_JAGGLM010000001.1"/>
</dbReference>
<dbReference type="Pfam" id="PF11213">
    <property type="entry name" value="DUF3006"/>
    <property type="match status" value="1"/>
</dbReference>
<evidence type="ECO:0000313" key="1">
    <source>
        <dbReference type="EMBL" id="MBP2031805.1"/>
    </source>
</evidence>
<evidence type="ECO:0008006" key="3">
    <source>
        <dbReference type="Google" id="ProtNLM"/>
    </source>
</evidence>
<accession>A0ABS4KQE3</accession>